<organism evidence="1 2">
    <name type="scientific">Romanomermis culicivorax</name>
    <name type="common">Nematode worm</name>
    <dbReference type="NCBI Taxonomy" id="13658"/>
    <lineage>
        <taxon>Eukaryota</taxon>
        <taxon>Metazoa</taxon>
        <taxon>Ecdysozoa</taxon>
        <taxon>Nematoda</taxon>
        <taxon>Enoplea</taxon>
        <taxon>Dorylaimia</taxon>
        <taxon>Mermithida</taxon>
        <taxon>Mermithoidea</taxon>
        <taxon>Mermithidae</taxon>
        <taxon>Romanomermis</taxon>
    </lineage>
</organism>
<keyword evidence="1" id="KW-1185">Reference proteome</keyword>
<evidence type="ECO:0000313" key="1">
    <source>
        <dbReference type="Proteomes" id="UP000887565"/>
    </source>
</evidence>
<dbReference type="AlphaFoldDB" id="A0A915IKL8"/>
<name>A0A915IKL8_ROMCU</name>
<dbReference type="Proteomes" id="UP000887565">
    <property type="component" value="Unplaced"/>
</dbReference>
<proteinExistence type="predicted"/>
<protein>
    <submittedName>
        <fullName evidence="2">Uncharacterized protein</fullName>
    </submittedName>
</protein>
<accession>A0A915IKL8</accession>
<dbReference type="WBParaSite" id="nRc.2.0.1.t13953-RA">
    <property type="protein sequence ID" value="nRc.2.0.1.t13953-RA"/>
    <property type="gene ID" value="nRc.2.0.1.g13953"/>
</dbReference>
<reference evidence="2" key="1">
    <citation type="submission" date="2022-11" db="UniProtKB">
        <authorList>
            <consortium name="WormBaseParasite"/>
        </authorList>
    </citation>
    <scope>IDENTIFICATION</scope>
</reference>
<evidence type="ECO:0000313" key="2">
    <source>
        <dbReference type="WBParaSite" id="nRc.2.0.1.t13953-RA"/>
    </source>
</evidence>
<sequence length="85" mass="9412">MSVTCCRVVHCAGAITGQPWYPGIKIKRYSGITRVPSKASVKRSLLDESFTSHENGKKYSLDFKIKNYCSSNKKSKTVQLLAAAK</sequence>